<protein>
    <submittedName>
        <fullName evidence="1">Uncharacterized protein</fullName>
    </submittedName>
</protein>
<evidence type="ECO:0000313" key="1">
    <source>
        <dbReference type="EMBL" id="JAD50263.1"/>
    </source>
</evidence>
<dbReference type="EMBL" id="GBRH01247632">
    <property type="protein sequence ID" value="JAD50263.1"/>
    <property type="molecule type" value="Transcribed_RNA"/>
</dbReference>
<name>A0A0A9AK74_ARUDO</name>
<organism evidence="1">
    <name type="scientific">Arundo donax</name>
    <name type="common">Giant reed</name>
    <name type="synonym">Donax arundinaceus</name>
    <dbReference type="NCBI Taxonomy" id="35708"/>
    <lineage>
        <taxon>Eukaryota</taxon>
        <taxon>Viridiplantae</taxon>
        <taxon>Streptophyta</taxon>
        <taxon>Embryophyta</taxon>
        <taxon>Tracheophyta</taxon>
        <taxon>Spermatophyta</taxon>
        <taxon>Magnoliopsida</taxon>
        <taxon>Liliopsida</taxon>
        <taxon>Poales</taxon>
        <taxon>Poaceae</taxon>
        <taxon>PACMAD clade</taxon>
        <taxon>Arundinoideae</taxon>
        <taxon>Arundineae</taxon>
        <taxon>Arundo</taxon>
    </lineage>
</organism>
<reference evidence="1" key="2">
    <citation type="journal article" date="2015" name="Data Brief">
        <title>Shoot transcriptome of the giant reed, Arundo donax.</title>
        <authorList>
            <person name="Barrero R.A."/>
            <person name="Guerrero F.D."/>
            <person name="Moolhuijzen P."/>
            <person name="Goolsby J.A."/>
            <person name="Tidwell J."/>
            <person name="Bellgard S.E."/>
            <person name="Bellgard M.I."/>
        </authorList>
    </citation>
    <scope>NUCLEOTIDE SEQUENCE</scope>
    <source>
        <tissue evidence="1">Shoot tissue taken approximately 20 cm above the soil surface</tissue>
    </source>
</reference>
<accession>A0A0A9AK74</accession>
<proteinExistence type="predicted"/>
<reference evidence="1" key="1">
    <citation type="submission" date="2014-09" db="EMBL/GenBank/DDBJ databases">
        <authorList>
            <person name="Magalhaes I.L.F."/>
            <person name="Oliveira U."/>
            <person name="Santos F.R."/>
            <person name="Vidigal T.H.D.A."/>
            <person name="Brescovit A.D."/>
            <person name="Santos A.J."/>
        </authorList>
    </citation>
    <scope>NUCLEOTIDE SEQUENCE</scope>
    <source>
        <tissue evidence="1">Shoot tissue taken approximately 20 cm above the soil surface</tissue>
    </source>
</reference>
<sequence>MSLEHTSAWCGIHLGLPQYVNGNTIRCRLLIVNLYNIITTSFEYGYTTTKKPF</sequence>
<dbReference type="AlphaFoldDB" id="A0A0A9AK74"/>